<dbReference type="AlphaFoldDB" id="A0A1H9LWY8"/>
<proteinExistence type="predicted"/>
<sequence length="477" mass="56393">MSSTVEKNPLISLYQSFDKSDGRRLGKWLDGPTHNQREDVRALHAYLTGNDDRLYKTSALTKTRIWKRIFPGEDFDDARLRQTFHWALKATEAFIAYEHWNGRAINPQLSLISGLRQRGLLSATQRSIRKARQLQERATIRNETFHRSQYQLELEYDEYRVYHQLLEKPRFQEIADSLDLSYLIEKLKVSCNMLFHARVYREEFDVHFLDEVLEYVRRFDLDKYPALAIYFYIYRGFTEADEQGENISLLRDTVSTHGDSLTAIDRRYVFLMAINICISNMNLGQEAYVRESFEWYRLGLEQDVIAKHGQMTRTTYLNIVSNAIKLKEYDWTAGFIETYTHQLEEDVRENTERFARARLGYEQKDYDTIMPLLVQVDFKHPVYNLLAKTLLLKIYYELDEYDALDSQIDSMTTYIRRKELSDLHRDNFNNIARLTRQLSRIGPGRKGKLAALRKKVEATSPLSDKKWLLEQIDEFGL</sequence>
<keyword evidence="2" id="KW-1185">Reference proteome</keyword>
<evidence type="ECO:0000313" key="2">
    <source>
        <dbReference type="Proteomes" id="UP000199021"/>
    </source>
</evidence>
<dbReference type="OrthoDB" id="1490925at2"/>
<dbReference type="InParanoid" id="A0A1H9LWY8"/>
<organism evidence="1 2">
    <name type="scientific">Neolewinella agarilytica</name>
    <dbReference type="NCBI Taxonomy" id="478744"/>
    <lineage>
        <taxon>Bacteria</taxon>
        <taxon>Pseudomonadati</taxon>
        <taxon>Bacteroidota</taxon>
        <taxon>Saprospiria</taxon>
        <taxon>Saprospirales</taxon>
        <taxon>Lewinellaceae</taxon>
        <taxon>Neolewinella</taxon>
    </lineage>
</organism>
<accession>A0A1H9LWY8</accession>
<dbReference type="Proteomes" id="UP000199021">
    <property type="component" value="Unassembled WGS sequence"/>
</dbReference>
<dbReference type="RefSeq" id="WP_090171861.1">
    <property type="nucleotide sequence ID" value="NZ_FOFB01000026.1"/>
</dbReference>
<evidence type="ECO:0000313" key="1">
    <source>
        <dbReference type="EMBL" id="SER15717.1"/>
    </source>
</evidence>
<dbReference type="STRING" id="478744.SAMN05444359_1266"/>
<dbReference type="EMBL" id="FOFB01000026">
    <property type="protein sequence ID" value="SER15717.1"/>
    <property type="molecule type" value="Genomic_DNA"/>
</dbReference>
<name>A0A1H9LWY8_9BACT</name>
<reference evidence="2" key="1">
    <citation type="submission" date="2016-10" db="EMBL/GenBank/DDBJ databases">
        <authorList>
            <person name="Varghese N."/>
            <person name="Submissions S."/>
        </authorList>
    </citation>
    <scope>NUCLEOTIDE SEQUENCE [LARGE SCALE GENOMIC DNA]</scope>
    <source>
        <strain evidence="2">DSM 24740</strain>
    </source>
</reference>
<protein>
    <submittedName>
        <fullName evidence="1">Uncharacterized protein</fullName>
    </submittedName>
</protein>
<gene>
    <name evidence="1" type="ORF">SAMN05444359_1266</name>
</gene>